<evidence type="ECO:0000313" key="2">
    <source>
        <dbReference type="EMBL" id="THV03491.1"/>
    </source>
</evidence>
<feature type="chain" id="PRO_5020610772" evidence="1">
    <location>
        <begin position="23"/>
        <end position="273"/>
    </location>
</feature>
<evidence type="ECO:0000313" key="3">
    <source>
        <dbReference type="Proteomes" id="UP000297245"/>
    </source>
</evidence>
<protein>
    <submittedName>
        <fullName evidence="2">Uncharacterized protein</fullName>
    </submittedName>
</protein>
<keyword evidence="1" id="KW-0732">Signal</keyword>
<organism evidence="2 3">
    <name type="scientific">Dendrothele bispora (strain CBS 962.96)</name>
    <dbReference type="NCBI Taxonomy" id="1314807"/>
    <lineage>
        <taxon>Eukaryota</taxon>
        <taxon>Fungi</taxon>
        <taxon>Dikarya</taxon>
        <taxon>Basidiomycota</taxon>
        <taxon>Agaricomycotina</taxon>
        <taxon>Agaricomycetes</taxon>
        <taxon>Agaricomycetidae</taxon>
        <taxon>Agaricales</taxon>
        <taxon>Agaricales incertae sedis</taxon>
        <taxon>Dendrothele</taxon>
    </lineage>
</organism>
<sequence length="273" mass="29096">MISTFLCRAVFLLSAISGTVLASDNSTDFVERNLHTIQSIYNLTVYPNNVPIIQNGGSAVPPGLFNQDARGRVTPVGNFTGFEDSIEYFFSLAPTPQANPAGAAIFQADVVEFTSGCANVAASVVYLKTGPVNATTGQVIEGAKTTALKQAWSSIATGVDYTNVTIQQGAIATALCPGIQDRCTGANQQFNTTETCIAELSQKPFGTFDEAWGDNIACRTIHLILTGHRPEVHCPHVGPNGGNGPDNFKCVDIDYNEYLNDALLFGSSEVFRC</sequence>
<reference evidence="2 3" key="1">
    <citation type="journal article" date="2019" name="Nat. Ecol. Evol.">
        <title>Megaphylogeny resolves global patterns of mushroom evolution.</title>
        <authorList>
            <person name="Varga T."/>
            <person name="Krizsan K."/>
            <person name="Foldi C."/>
            <person name="Dima B."/>
            <person name="Sanchez-Garcia M."/>
            <person name="Sanchez-Ramirez S."/>
            <person name="Szollosi G.J."/>
            <person name="Szarkandi J.G."/>
            <person name="Papp V."/>
            <person name="Albert L."/>
            <person name="Andreopoulos W."/>
            <person name="Angelini C."/>
            <person name="Antonin V."/>
            <person name="Barry K.W."/>
            <person name="Bougher N.L."/>
            <person name="Buchanan P."/>
            <person name="Buyck B."/>
            <person name="Bense V."/>
            <person name="Catcheside P."/>
            <person name="Chovatia M."/>
            <person name="Cooper J."/>
            <person name="Damon W."/>
            <person name="Desjardin D."/>
            <person name="Finy P."/>
            <person name="Geml J."/>
            <person name="Haridas S."/>
            <person name="Hughes K."/>
            <person name="Justo A."/>
            <person name="Karasinski D."/>
            <person name="Kautmanova I."/>
            <person name="Kiss B."/>
            <person name="Kocsube S."/>
            <person name="Kotiranta H."/>
            <person name="LaButti K.M."/>
            <person name="Lechner B.E."/>
            <person name="Liimatainen K."/>
            <person name="Lipzen A."/>
            <person name="Lukacs Z."/>
            <person name="Mihaltcheva S."/>
            <person name="Morgado L.N."/>
            <person name="Niskanen T."/>
            <person name="Noordeloos M.E."/>
            <person name="Ohm R.A."/>
            <person name="Ortiz-Santana B."/>
            <person name="Ovrebo C."/>
            <person name="Racz N."/>
            <person name="Riley R."/>
            <person name="Savchenko A."/>
            <person name="Shiryaev A."/>
            <person name="Soop K."/>
            <person name="Spirin V."/>
            <person name="Szebenyi C."/>
            <person name="Tomsovsky M."/>
            <person name="Tulloss R.E."/>
            <person name="Uehling J."/>
            <person name="Grigoriev I.V."/>
            <person name="Vagvolgyi C."/>
            <person name="Papp T."/>
            <person name="Martin F.M."/>
            <person name="Miettinen O."/>
            <person name="Hibbett D.S."/>
            <person name="Nagy L.G."/>
        </authorList>
    </citation>
    <scope>NUCLEOTIDE SEQUENCE [LARGE SCALE GENOMIC DNA]</scope>
    <source>
        <strain evidence="2 3">CBS 962.96</strain>
    </source>
</reference>
<keyword evidence="3" id="KW-1185">Reference proteome</keyword>
<accession>A0A4S8MLI2</accession>
<dbReference type="EMBL" id="ML179066">
    <property type="protein sequence ID" value="THV03491.1"/>
    <property type="molecule type" value="Genomic_DNA"/>
</dbReference>
<dbReference type="OrthoDB" id="10010954at2759"/>
<gene>
    <name evidence="2" type="ORF">K435DRAFT_791698</name>
</gene>
<dbReference type="Proteomes" id="UP000297245">
    <property type="component" value="Unassembled WGS sequence"/>
</dbReference>
<dbReference type="AlphaFoldDB" id="A0A4S8MLI2"/>
<name>A0A4S8MLI2_DENBC</name>
<feature type="signal peptide" evidence="1">
    <location>
        <begin position="1"/>
        <end position="22"/>
    </location>
</feature>
<proteinExistence type="predicted"/>
<evidence type="ECO:0000256" key="1">
    <source>
        <dbReference type="SAM" id="SignalP"/>
    </source>
</evidence>